<dbReference type="EMBL" id="KV862305">
    <property type="protein sequence ID" value="OIV89376.1"/>
    <property type="molecule type" value="Genomic_DNA"/>
</dbReference>
<dbReference type="PANTHER" id="PTHR33137:SF37">
    <property type="entry name" value="MEDIATOR COMPLEX SUBUNIT 15 KIX DOMAIN-CONTAINING PROTEIN"/>
    <property type="match status" value="1"/>
</dbReference>
<evidence type="ECO:0000313" key="5">
    <source>
        <dbReference type="EMBL" id="OIV89376.1"/>
    </source>
</evidence>
<keyword evidence="6" id="KW-1185">Reference proteome</keyword>
<feature type="region of interest" description="Disordered" evidence="3">
    <location>
        <begin position="1"/>
        <end position="22"/>
    </location>
</feature>
<dbReference type="GO" id="GO:0005634">
    <property type="term" value="C:nucleus"/>
    <property type="evidence" value="ECO:0007669"/>
    <property type="project" value="UniProtKB-SubCell"/>
</dbReference>
<dbReference type="STRING" id="3871.A0A1J7GH35"/>
<dbReference type="Proteomes" id="UP000188354">
    <property type="component" value="Unassembled WGS sequence"/>
</dbReference>
<proteinExistence type="predicted"/>
<evidence type="ECO:0000256" key="1">
    <source>
        <dbReference type="ARBA" id="ARBA00004123"/>
    </source>
</evidence>
<dbReference type="OMA" id="IWKDVSQ"/>
<evidence type="ECO:0000256" key="2">
    <source>
        <dbReference type="ARBA" id="ARBA00023242"/>
    </source>
</evidence>
<name>A0A1J7GH35_LUPAN</name>
<dbReference type="InterPro" id="IPR036546">
    <property type="entry name" value="MED15_KIX"/>
</dbReference>
<evidence type="ECO:0000313" key="6">
    <source>
        <dbReference type="Proteomes" id="UP000188354"/>
    </source>
</evidence>
<gene>
    <name evidence="5" type="ORF">TanjilG_22339</name>
</gene>
<comment type="subcellular location">
    <subcellularLocation>
        <location evidence="1">Nucleus</location>
    </subcellularLocation>
</comment>
<evidence type="ECO:0000259" key="4">
    <source>
        <dbReference type="Pfam" id="PF16987"/>
    </source>
</evidence>
<keyword evidence="2" id="KW-0539">Nucleus</keyword>
<dbReference type="InterPro" id="IPR036529">
    <property type="entry name" value="KIX_dom_sf"/>
</dbReference>
<accession>A0A1J7GH35</accession>
<reference evidence="5 6" key="1">
    <citation type="journal article" date="2017" name="Plant Biotechnol. J.">
        <title>A comprehensive draft genome sequence for lupin (Lupinus angustifolius), an emerging health food: insights into plant-microbe interactions and legume evolution.</title>
        <authorList>
            <person name="Hane J.K."/>
            <person name="Ming Y."/>
            <person name="Kamphuis L.G."/>
            <person name="Nelson M.N."/>
            <person name="Garg G."/>
            <person name="Atkins C.A."/>
            <person name="Bayer P.E."/>
            <person name="Bravo A."/>
            <person name="Bringans S."/>
            <person name="Cannon S."/>
            <person name="Edwards D."/>
            <person name="Foley R."/>
            <person name="Gao L.L."/>
            <person name="Harrison M.J."/>
            <person name="Huang W."/>
            <person name="Hurgobin B."/>
            <person name="Li S."/>
            <person name="Liu C.W."/>
            <person name="McGrath A."/>
            <person name="Morahan G."/>
            <person name="Murray J."/>
            <person name="Weller J."/>
            <person name="Jian J."/>
            <person name="Singh K.B."/>
        </authorList>
    </citation>
    <scope>NUCLEOTIDE SEQUENCE [LARGE SCALE GENOMIC DNA]</scope>
    <source>
        <strain evidence="6">cv. Tanjil</strain>
        <tissue evidence="5">Whole plant</tissue>
    </source>
</reference>
<feature type="domain" description="Mediator complex subunit 15 KIX" evidence="4">
    <location>
        <begin position="23"/>
        <end position="73"/>
    </location>
</feature>
<dbReference type="Pfam" id="PF16987">
    <property type="entry name" value="KIX_2"/>
    <property type="match status" value="1"/>
</dbReference>
<sequence>MDTGENKPVKQEGNIESSSRWKSQEFRKSIVKKMMNIMIQKGCPSWAQNLSGLSKCVERFEEKVYTSAKDEVESSQKPNAHDLENCRHIKKIIENIFAILGVSKSQINTDFKEKLDNAEKTSQEENFEKNQSPQLLRTQNYHLTKQISQPKKLSFQEQPVATQYSNSQQKANQMSITKGPENAVQQQPHGALKATEEYGICINIPGISASPLLEDCSNLNETSHKPTVIADEPSAAMQCLVKVLTSMSAKVLSTSIDEIREIVYLNDVIPASKLHRSSKRAQKHTQPRLITQGRKITLDVYNICDSTSDSLNQLNDAQEADLNSVAPQGKRPRITENHALVEEIKETNKLLIDTEVVIGEKDSIQSAAGGAAVVDDGLVVKFLFRAVTINLNLTSHYAADKKSIIKPLWLLVPTSYPFSSPVILDKMPLEASEDLEDLWMIAKAKLRFSLQSMNQPWSLGDIAISWEHCARKAILEYAQHNGGGTFSSKYGGWEMC</sequence>
<protein>
    <recommendedName>
        <fullName evidence="4">Mediator complex subunit 15 KIX domain-containing protein</fullName>
    </recommendedName>
</protein>
<evidence type="ECO:0000256" key="3">
    <source>
        <dbReference type="SAM" id="MobiDB-lite"/>
    </source>
</evidence>
<dbReference type="PANTHER" id="PTHR33137">
    <property type="entry name" value="MEDIATOR OF RNA POLYMERASE II TRANSCRIPTION SUBUNIT 15A-RELATED"/>
    <property type="match status" value="1"/>
</dbReference>
<feature type="region of interest" description="Disordered" evidence="3">
    <location>
        <begin position="151"/>
        <end position="190"/>
    </location>
</feature>
<organism evidence="5 6">
    <name type="scientific">Lupinus angustifolius</name>
    <name type="common">Narrow-leaved blue lupine</name>
    <dbReference type="NCBI Taxonomy" id="3871"/>
    <lineage>
        <taxon>Eukaryota</taxon>
        <taxon>Viridiplantae</taxon>
        <taxon>Streptophyta</taxon>
        <taxon>Embryophyta</taxon>
        <taxon>Tracheophyta</taxon>
        <taxon>Spermatophyta</taxon>
        <taxon>Magnoliopsida</taxon>
        <taxon>eudicotyledons</taxon>
        <taxon>Gunneridae</taxon>
        <taxon>Pentapetalae</taxon>
        <taxon>rosids</taxon>
        <taxon>fabids</taxon>
        <taxon>Fabales</taxon>
        <taxon>Fabaceae</taxon>
        <taxon>Papilionoideae</taxon>
        <taxon>50 kb inversion clade</taxon>
        <taxon>genistoids sensu lato</taxon>
        <taxon>core genistoids</taxon>
        <taxon>Genisteae</taxon>
        <taxon>Lupinus</taxon>
    </lineage>
</organism>
<dbReference type="Gene3D" id="1.10.246.20">
    <property type="entry name" value="Coactivator CBP, KIX domain"/>
    <property type="match status" value="1"/>
</dbReference>
<dbReference type="InterPro" id="IPR044661">
    <property type="entry name" value="MED15a/b/c-like"/>
</dbReference>
<dbReference type="Gramene" id="OIV89376">
    <property type="protein sequence ID" value="OIV89376"/>
    <property type="gene ID" value="TanjilG_22339"/>
</dbReference>
<dbReference type="GO" id="GO:0003713">
    <property type="term" value="F:transcription coactivator activity"/>
    <property type="evidence" value="ECO:0007669"/>
    <property type="project" value="InterPro"/>
</dbReference>
<dbReference type="GO" id="GO:0031490">
    <property type="term" value="F:chromatin DNA binding"/>
    <property type="evidence" value="ECO:0007669"/>
    <property type="project" value="InterPro"/>
</dbReference>
<dbReference type="AlphaFoldDB" id="A0A1J7GH35"/>
<feature type="compositionally biased region" description="Polar residues" evidence="3">
    <location>
        <begin position="151"/>
        <end position="176"/>
    </location>
</feature>
<feature type="compositionally biased region" description="Basic and acidic residues" evidence="3">
    <location>
        <begin position="1"/>
        <end position="10"/>
    </location>
</feature>